<evidence type="ECO:0000256" key="1">
    <source>
        <dbReference type="ARBA" id="ARBA00007613"/>
    </source>
</evidence>
<evidence type="ECO:0000313" key="3">
    <source>
        <dbReference type="Proteomes" id="UP000000557"/>
    </source>
</evidence>
<proteinExistence type="inferred from homology"/>
<dbReference type="Proteomes" id="UP000000557">
    <property type="component" value="Chromosome"/>
</dbReference>
<keyword evidence="3" id="KW-1185">Reference proteome</keyword>
<dbReference type="PANTHER" id="PTHR30203">
    <property type="entry name" value="OUTER MEMBRANE CATION EFFLUX PROTEIN"/>
    <property type="match status" value="1"/>
</dbReference>
<dbReference type="PANTHER" id="PTHR30203:SF30">
    <property type="entry name" value="OUTER MEMBRANE PROTEIN-RELATED"/>
    <property type="match status" value="1"/>
</dbReference>
<dbReference type="GO" id="GO:0015562">
    <property type="term" value="F:efflux transmembrane transporter activity"/>
    <property type="evidence" value="ECO:0007669"/>
    <property type="project" value="InterPro"/>
</dbReference>
<dbReference type="GO" id="GO:0022857">
    <property type="term" value="F:transmembrane transporter activity"/>
    <property type="evidence" value="ECO:0000318"/>
    <property type="project" value="GO_Central"/>
</dbReference>
<reference evidence="2 3" key="1">
    <citation type="journal article" date="2003" name="DNA Res.">
        <title>Complete genome structure of Gloeobacter violaceus PCC 7421, a cyanobacterium that lacks thylakoids.</title>
        <authorList>
            <person name="Nakamura Y."/>
            <person name="Kaneko T."/>
            <person name="Sato S."/>
            <person name="Mimuro M."/>
            <person name="Miyashita H."/>
            <person name="Tsuchiya T."/>
            <person name="Sasamoto S."/>
            <person name="Watanabe A."/>
            <person name="Kawashima K."/>
            <person name="Kishida Y."/>
            <person name="Kiyokawa C."/>
            <person name="Kohara M."/>
            <person name="Matsumoto M."/>
            <person name="Matsuno A."/>
            <person name="Nakazaki N."/>
            <person name="Shimpo S."/>
            <person name="Takeuchi C."/>
            <person name="Yamada M."/>
            <person name="Tabata S."/>
        </authorList>
    </citation>
    <scope>NUCLEOTIDE SEQUENCE [LARGE SCALE GENOMIC DNA]</scope>
    <source>
        <strain evidence="3">ATCC 29082 / PCC 7421</strain>
    </source>
</reference>
<comment type="similarity">
    <text evidence="1">Belongs to the outer membrane factor (OMF) (TC 1.B.17) family.</text>
</comment>
<dbReference type="KEGG" id="gvi:glr1143"/>
<dbReference type="AlphaFoldDB" id="Q7NLI0"/>
<dbReference type="HOGENOM" id="CLU_012817_7_2_3"/>
<accession>Q7NLI0</accession>
<evidence type="ECO:0000313" key="2">
    <source>
        <dbReference type="EMBL" id="BAC89084.1"/>
    </source>
</evidence>
<dbReference type="OrthoDB" id="501974at2"/>
<dbReference type="EnsemblBacteria" id="BAC89084">
    <property type="protein sequence ID" value="BAC89084"/>
    <property type="gene ID" value="BAC89084"/>
</dbReference>
<dbReference type="SUPFAM" id="SSF56954">
    <property type="entry name" value="Outer membrane efflux proteins (OEP)"/>
    <property type="match status" value="1"/>
</dbReference>
<gene>
    <name evidence="2" type="ordered locus">glr1143</name>
</gene>
<dbReference type="Pfam" id="PF02321">
    <property type="entry name" value="OEP"/>
    <property type="match status" value="2"/>
</dbReference>
<protein>
    <submittedName>
        <fullName evidence="2">Glr1143 protein</fullName>
    </submittedName>
</protein>
<dbReference type="PATRIC" id="fig|251221.4.peg.1168"/>
<dbReference type="InParanoid" id="Q7NLI0"/>
<dbReference type="InterPro" id="IPR010131">
    <property type="entry name" value="MdtP/NodT-like"/>
</dbReference>
<name>Q7NLI0_GLOVI</name>
<dbReference type="GO" id="GO:0055085">
    <property type="term" value="P:transmembrane transport"/>
    <property type="evidence" value="ECO:0000318"/>
    <property type="project" value="GO_Central"/>
</dbReference>
<dbReference type="eggNOG" id="COG1538">
    <property type="taxonomic scope" value="Bacteria"/>
</dbReference>
<dbReference type="EMBL" id="BA000045">
    <property type="protein sequence ID" value="BAC89084.1"/>
    <property type="molecule type" value="Genomic_DNA"/>
</dbReference>
<dbReference type="PhylomeDB" id="Q7NLI0"/>
<reference evidence="2 3" key="2">
    <citation type="journal article" date="2003" name="DNA Res.">
        <title>Complete genome structure of Gloeobacter violaceus PCC 7421, a cyanobacterium that lacks thylakoids (supplement).</title>
        <authorList>
            <person name="Nakamura Y."/>
            <person name="Kaneko T."/>
            <person name="Sato S."/>
            <person name="Mimuro M."/>
            <person name="Miyashita H."/>
            <person name="Tsuchiya T."/>
            <person name="Sasamoto S."/>
            <person name="Watanabe A."/>
            <person name="Kawashima K."/>
            <person name="Kishida Y."/>
            <person name="Kiyokawa C."/>
            <person name="Kohara M."/>
            <person name="Matsumoto M."/>
            <person name="Matsuno A."/>
            <person name="Nakazaki N."/>
            <person name="Shimpo S."/>
            <person name="Takeuchi C."/>
            <person name="Yamada M."/>
            <person name="Tabata S."/>
        </authorList>
    </citation>
    <scope>NUCLEOTIDE SEQUENCE [LARGE SCALE GENOMIC DNA]</scope>
    <source>
        <strain evidence="3">ATCC 29082 / PCC 7421</strain>
    </source>
</reference>
<dbReference type="STRING" id="251221.gene:10758622"/>
<sequence>MPLCNGSALVIVLLLGSFCKRSGRRQPVGRVFARRDGEDVPAPGRTATPCLSGRRVRRVACFLPGIPVESLPPWAAGASRFSWEKGTQTPTPHRRSCFDSDCPGFRLPSPFFEGNFAMRIRSAVMLFALGLGLSPAHAQTVGQLSGPDGPSTTAASLDGPPVRATMPPLPSNAVQLRIQSNRALTLQDAVNTSLGNSPTLLIARIAVERAEAVKRQAEAGLFPTVSLSGGYSYNQSPQAAISRALVTGSSTTTTDTTAITQSLIGPGLFNSTQAAALTGLLFGDSSSGGVSSAFLSESAILQGQVRIDWNIFTSGLVGSRILAAQENLQAARLDYERTRQDLINNVIGAYYDLQAADGNVQIGDAAVKSAEASLNDARAQERAGVGTRFAVLQAETQLANSVQQRLTAVNQREINQRNLARALNFQVPTTVEAADPVEETGTWQLGLDETIYRALNNRVELAQQDALRRAAKANEAVAYASVAPQISIFATGDAFDNLLDRIVGIYTGYSAGAQIRWNAFDGGLAAAQAAQAVADAKTAEARFVDTYNTIRFSVESSISSLETARQRVDSATAAVASATEALRLARLRFQAGVGTQTDVITSDRDLTQARVNRLIAVIDYNRALAAIRRSVGIL</sequence>
<dbReference type="Gene3D" id="1.20.1600.10">
    <property type="entry name" value="Outer membrane efflux proteins (OEP)"/>
    <property type="match status" value="1"/>
</dbReference>
<dbReference type="InterPro" id="IPR003423">
    <property type="entry name" value="OMP_efflux"/>
</dbReference>
<organism evidence="2 3">
    <name type="scientific">Gloeobacter violaceus (strain ATCC 29082 / PCC 7421)</name>
    <dbReference type="NCBI Taxonomy" id="251221"/>
    <lineage>
        <taxon>Bacteria</taxon>
        <taxon>Bacillati</taxon>
        <taxon>Cyanobacteriota</taxon>
        <taxon>Cyanophyceae</taxon>
        <taxon>Gloeobacterales</taxon>
        <taxon>Gloeobacteraceae</taxon>
        <taxon>Gloeobacter</taxon>
    </lineage>
</organism>
<dbReference type="GO" id="GO:0016020">
    <property type="term" value="C:membrane"/>
    <property type="evidence" value="ECO:0000318"/>
    <property type="project" value="GO_Central"/>
</dbReference>